<evidence type="ECO:0000259" key="3">
    <source>
        <dbReference type="Pfam" id="PF00346"/>
    </source>
</evidence>
<gene>
    <name evidence="4" type="primary">echE</name>
    <name evidence="4" type="ORF">SSCH_170022</name>
</gene>
<dbReference type="PROSITE" id="PS00507">
    <property type="entry name" value="NI_HGENASE_L_1"/>
    <property type="match status" value="1"/>
</dbReference>
<evidence type="ECO:0000313" key="4">
    <source>
        <dbReference type="EMBL" id="CEO88288.1"/>
    </source>
</evidence>
<accession>A0A0B7MJD4</accession>
<keyword evidence="5" id="KW-1185">Reference proteome</keyword>
<reference evidence="5" key="1">
    <citation type="submission" date="2015-01" db="EMBL/GenBank/DDBJ databases">
        <authorList>
            <person name="Manzoor Shahid"/>
            <person name="Zubair Saima"/>
        </authorList>
    </citation>
    <scope>NUCLEOTIDE SEQUENCE [LARGE SCALE GENOMIC DNA]</scope>
    <source>
        <strain evidence="5">Sp3</strain>
    </source>
</reference>
<comment type="cofactor">
    <cofactor evidence="2">
        <name>Fe cation</name>
        <dbReference type="ChEBI" id="CHEBI:24875"/>
    </cofactor>
</comment>
<feature type="binding site" evidence="2">
    <location>
        <position position="68"/>
    </location>
    <ligand>
        <name>Ni(2+)</name>
        <dbReference type="ChEBI" id="CHEBI:49786"/>
    </ligand>
</feature>
<dbReference type="InterPro" id="IPR001501">
    <property type="entry name" value="Ni-dep_hyd_lsu"/>
</dbReference>
<dbReference type="GO" id="GO:0051287">
    <property type="term" value="F:NAD binding"/>
    <property type="evidence" value="ECO:0007669"/>
    <property type="project" value="InterPro"/>
</dbReference>
<dbReference type="EC" id="1.6.99.5" evidence="4"/>
<feature type="binding site" evidence="2">
    <location>
        <position position="68"/>
    </location>
    <ligand>
        <name>Fe cation</name>
        <dbReference type="ChEBI" id="CHEBI:24875"/>
    </ligand>
</feature>
<proteinExistence type="predicted"/>
<keyword evidence="2" id="KW-0533">Nickel</keyword>
<name>A0A0B7MJD4_9FIRM</name>
<dbReference type="PANTHER" id="PTHR43485:SF1">
    <property type="entry name" value="FORMATE HYDROGENLYASE SUBUNIT 5-RELATED"/>
    <property type="match status" value="1"/>
</dbReference>
<dbReference type="Pfam" id="PF00346">
    <property type="entry name" value="Complex1_49kDa"/>
    <property type="match status" value="2"/>
</dbReference>
<dbReference type="InterPro" id="IPR018194">
    <property type="entry name" value="Ni-dep_hyd_lsu_Ni_BS"/>
</dbReference>
<feature type="binding site" evidence="2">
    <location>
        <position position="46"/>
    </location>
    <ligand>
        <name>Mg(2+)</name>
        <dbReference type="ChEBI" id="CHEBI:18420"/>
    </ligand>
</feature>
<dbReference type="InterPro" id="IPR052197">
    <property type="entry name" value="ComplexI_49kDa-like"/>
</dbReference>
<dbReference type="SUPFAM" id="SSF56762">
    <property type="entry name" value="HydB/Nqo4-like"/>
    <property type="match status" value="1"/>
</dbReference>
<comment type="cofactor">
    <cofactor evidence="2">
        <name>Ni(2+)</name>
        <dbReference type="ChEBI" id="CHEBI:49786"/>
    </cofactor>
</comment>
<organism evidence="4 5">
    <name type="scientific">Syntrophaceticus schinkii</name>
    <dbReference type="NCBI Taxonomy" id="499207"/>
    <lineage>
        <taxon>Bacteria</taxon>
        <taxon>Bacillati</taxon>
        <taxon>Bacillota</taxon>
        <taxon>Clostridia</taxon>
        <taxon>Thermoanaerobacterales</taxon>
        <taxon>Thermoanaerobacterales Family III. Incertae Sedis</taxon>
        <taxon>Syntrophaceticus</taxon>
    </lineage>
</organism>
<keyword evidence="1 4" id="KW-0560">Oxidoreductase</keyword>
<dbReference type="GO" id="GO:0016651">
    <property type="term" value="F:oxidoreductase activity, acting on NAD(P)H"/>
    <property type="evidence" value="ECO:0007669"/>
    <property type="project" value="InterPro"/>
</dbReference>
<dbReference type="AlphaFoldDB" id="A0A0B7MJD4"/>
<dbReference type="Proteomes" id="UP000046155">
    <property type="component" value="Unassembled WGS sequence"/>
</dbReference>
<keyword evidence="2" id="KW-0408">Iron</keyword>
<dbReference type="EMBL" id="CDRZ01000079">
    <property type="protein sequence ID" value="CEO88288.1"/>
    <property type="molecule type" value="Genomic_DNA"/>
</dbReference>
<dbReference type="InterPro" id="IPR001135">
    <property type="entry name" value="NADH_Q_OxRdtase_suD"/>
</dbReference>
<dbReference type="GO" id="GO:0016151">
    <property type="term" value="F:nickel cation binding"/>
    <property type="evidence" value="ECO:0007669"/>
    <property type="project" value="InterPro"/>
</dbReference>
<dbReference type="RefSeq" id="WP_044664480.1">
    <property type="nucleotide sequence ID" value="NZ_CDRZ01000079.1"/>
</dbReference>
<feature type="binding site" evidence="2">
    <location>
        <position position="357"/>
    </location>
    <ligand>
        <name>Fe cation</name>
        <dbReference type="ChEBI" id="CHEBI:24875"/>
    </ligand>
</feature>
<protein>
    <submittedName>
        <fullName evidence="4">Ech Hydrogenase, EchE subunit</fullName>
        <ecNumber evidence="4">1.6.99.5</ecNumber>
    </submittedName>
</protein>
<feature type="binding site" evidence="2">
    <location>
        <position position="65"/>
    </location>
    <ligand>
        <name>Ni(2+)</name>
        <dbReference type="ChEBI" id="CHEBI:49786"/>
    </ligand>
</feature>
<dbReference type="InterPro" id="IPR029014">
    <property type="entry name" value="NiFe-Hase_large"/>
</dbReference>
<keyword evidence="2" id="KW-0460">Magnesium</keyword>
<feature type="binding site" evidence="2">
    <location>
        <position position="321"/>
    </location>
    <ligand>
        <name>Mg(2+)</name>
        <dbReference type="ChEBI" id="CHEBI:18420"/>
    </ligand>
</feature>
<dbReference type="GO" id="GO:0048038">
    <property type="term" value="F:quinone binding"/>
    <property type="evidence" value="ECO:0007669"/>
    <property type="project" value="InterPro"/>
</dbReference>
<evidence type="ECO:0000256" key="1">
    <source>
        <dbReference type="ARBA" id="ARBA00023002"/>
    </source>
</evidence>
<feature type="domain" description="NADH-quinone oxidoreductase subunit D" evidence="3">
    <location>
        <begin position="119"/>
        <end position="282"/>
    </location>
</feature>
<evidence type="ECO:0000256" key="2">
    <source>
        <dbReference type="PIRSR" id="PIRSR601501-1"/>
    </source>
</evidence>
<feature type="binding site" evidence="2">
    <location>
        <position position="354"/>
    </location>
    <ligand>
        <name>Ni(2+)</name>
        <dbReference type="ChEBI" id="CHEBI:49786"/>
    </ligand>
</feature>
<dbReference type="Pfam" id="PF00374">
    <property type="entry name" value="NiFeSe_Hases"/>
    <property type="match status" value="1"/>
</dbReference>
<sequence length="360" mass="40496">MAPRTVAPFGPQHPVLPEPIQLKITYENEKVVDVVPALGYGHRGIEKACELNEYPKNIHLIERICGICSCIHGISYCETVERLWPMEVPPRAKYLRVIYSEMSRTHSHLLWLGLLCDALGFESMFMQFWRIREKVLDLLEMTSGTRVTHSVSVVGGVRRDIDDEQEKIIIRTLREVRQEAEALINVLASDPTVKARTVGKGVLTKEQAILLGTNGPHLRASGVKEDCRMLGMQVYDELGFEPIVETGGDSFARALVRARETLQAIDLQLEAFSKMPKGEIFERPKGRPPANEVSYRSEQCRGECFYYAKGNGTQNLERFRVRTPTFSNIPSLLVMLPGSELADVPVIVLSIDPCISCTER</sequence>
<dbReference type="GO" id="GO:0008901">
    <property type="term" value="F:ferredoxin hydrogenase activity"/>
    <property type="evidence" value="ECO:0007669"/>
    <property type="project" value="InterPro"/>
</dbReference>
<keyword evidence="2" id="KW-0479">Metal-binding</keyword>
<dbReference type="PANTHER" id="PTHR43485">
    <property type="entry name" value="HYDROGENASE-4 COMPONENT G"/>
    <property type="match status" value="1"/>
</dbReference>
<feature type="domain" description="NADH-quinone oxidoreductase subunit D" evidence="3">
    <location>
        <begin position="287"/>
        <end position="360"/>
    </location>
</feature>
<dbReference type="OrthoDB" id="9801496at2"/>
<evidence type="ECO:0000313" key="5">
    <source>
        <dbReference type="Proteomes" id="UP000046155"/>
    </source>
</evidence>
<dbReference type="Gene3D" id="1.10.645.10">
    <property type="entry name" value="Cytochrome-c3 Hydrogenase, chain B"/>
    <property type="match status" value="1"/>
</dbReference>